<dbReference type="Pfam" id="PF00884">
    <property type="entry name" value="Sulfatase"/>
    <property type="match status" value="1"/>
</dbReference>
<dbReference type="PANTHER" id="PTHR45953:SF1">
    <property type="entry name" value="IDURONATE 2-SULFATASE"/>
    <property type="match status" value="1"/>
</dbReference>
<keyword evidence="6" id="KW-0106">Calcium</keyword>
<proteinExistence type="inferred from homology"/>
<protein>
    <recommendedName>
        <fullName evidence="8">Sulfatase N-terminal domain-containing protein</fullName>
    </recommendedName>
</protein>
<dbReference type="InterPro" id="IPR017850">
    <property type="entry name" value="Alkaline_phosphatase_core_sf"/>
</dbReference>
<dbReference type="Gene3D" id="3.40.720.10">
    <property type="entry name" value="Alkaline Phosphatase, subunit A"/>
    <property type="match status" value="1"/>
</dbReference>
<evidence type="ECO:0000256" key="7">
    <source>
        <dbReference type="SAM" id="MobiDB-lite"/>
    </source>
</evidence>
<keyword evidence="3" id="KW-0479">Metal-binding</keyword>
<evidence type="ECO:0000256" key="6">
    <source>
        <dbReference type="ARBA" id="ARBA00022837"/>
    </source>
</evidence>
<dbReference type="AlphaFoldDB" id="A0A382HQA2"/>
<dbReference type="GO" id="GO:0005737">
    <property type="term" value="C:cytoplasm"/>
    <property type="evidence" value="ECO:0007669"/>
    <property type="project" value="TreeGrafter"/>
</dbReference>
<dbReference type="InterPro" id="IPR000917">
    <property type="entry name" value="Sulfatase_N"/>
</dbReference>
<evidence type="ECO:0000256" key="2">
    <source>
        <dbReference type="ARBA" id="ARBA00008779"/>
    </source>
</evidence>
<comment type="similarity">
    <text evidence="2">Belongs to the sulfatase family.</text>
</comment>
<dbReference type="InterPro" id="IPR035874">
    <property type="entry name" value="IDS"/>
</dbReference>
<dbReference type="PANTHER" id="PTHR45953">
    <property type="entry name" value="IDURONATE 2-SULFATASE"/>
    <property type="match status" value="1"/>
</dbReference>
<name>A0A382HQA2_9ZZZZ</name>
<evidence type="ECO:0000256" key="4">
    <source>
        <dbReference type="ARBA" id="ARBA00022729"/>
    </source>
</evidence>
<organism evidence="9">
    <name type="scientific">marine metagenome</name>
    <dbReference type="NCBI Taxonomy" id="408172"/>
    <lineage>
        <taxon>unclassified sequences</taxon>
        <taxon>metagenomes</taxon>
        <taxon>ecological metagenomes</taxon>
    </lineage>
</organism>
<dbReference type="GO" id="GO:0004423">
    <property type="term" value="F:iduronate-2-sulfatase activity"/>
    <property type="evidence" value="ECO:0007669"/>
    <property type="project" value="InterPro"/>
</dbReference>
<keyword evidence="5" id="KW-0378">Hydrolase</keyword>
<evidence type="ECO:0000313" key="9">
    <source>
        <dbReference type="EMBL" id="SVB89554.1"/>
    </source>
</evidence>
<sequence>MRRFISFLATCVALELFSGCVFVSERSEGDRQQAYNVLFIISDDLNTSALSCYGSKVCQTPHIDSLAAQGTLFSRAYCQFPVCGPSRVSLMFGYYPHGTNVHGWRSSGREIFGDRHSWPQHFMQSGYHTARVSKVYHMGVPPHIETGSHGPDDKQSWNERYNSKGPEWRASGDGETLENNLDGKKPVVGGYKFVVVEADGDDMVHSDGKTAQKACELLKKYNREKKKFWLGVGFVRPHVPFVAPRKYFEPYVYDDMVLPKKVKHDWDDIPLAGINYKTSKGAEFDIRRQKKVMGAYFASVSFMDAQVGKLLKTLKDEGLEDNTIVIMTSDHGYHLGEHDFWAKLGLREESARVPLIIKVPGKKAAVCNSFVELVDLYPTISEVCGLSVPERIQGKSLAKALDDPEYSVRDMAFSVNVGYKFRSPV</sequence>
<evidence type="ECO:0000256" key="5">
    <source>
        <dbReference type="ARBA" id="ARBA00022801"/>
    </source>
</evidence>
<dbReference type="GO" id="GO:0046872">
    <property type="term" value="F:metal ion binding"/>
    <property type="evidence" value="ECO:0007669"/>
    <property type="project" value="UniProtKB-KW"/>
</dbReference>
<keyword evidence="4" id="KW-0732">Signal</keyword>
<gene>
    <name evidence="9" type="ORF">METZ01_LOCUS242408</name>
</gene>
<comment type="cofactor">
    <cofactor evidence="1">
        <name>Ca(2+)</name>
        <dbReference type="ChEBI" id="CHEBI:29108"/>
    </cofactor>
</comment>
<accession>A0A382HQA2</accession>
<evidence type="ECO:0000259" key="8">
    <source>
        <dbReference type="Pfam" id="PF00884"/>
    </source>
</evidence>
<evidence type="ECO:0000256" key="3">
    <source>
        <dbReference type="ARBA" id="ARBA00022723"/>
    </source>
</evidence>
<feature type="domain" description="Sulfatase N-terminal" evidence="8">
    <location>
        <begin position="36"/>
        <end position="385"/>
    </location>
</feature>
<feature type="non-terminal residue" evidence="9">
    <location>
        <position position="425"/>
    </location>
</feature>
<reference evidence="9" key="1">
    <citation type="submission" date="2018-05" db="EMBL/GenBank/DDBJ databases">
        <authorList>
            <person name="Lanie J.A."/>
            <person name="Ng W.-L."/>
            <person name="Kazmierczak K.M."/>
            <person name="Andrzejewski T.M."/>
            <person name="Davidsen T.M."/>
            <person name="Wayne K.J."/>
            <person name="Tettelin H."/>
            <person name="Glass J.I."/>
            <person name="Rusch D."/>
            <person name="Podicherti R."/>
            <person name="Tsui H.-C.T."/>
            <person name="Winkler M.E."/>
        </authorList>
    </citation>
    <scope>NUCLEOTIDE SEQUENCE</scope>
</reference>
<dbReference type="SUPFAM" id="SSF53649">
    <property type="entry name" value="Alkaline phosphatase-like"/>
    <property type="match status" value="1"/>
</dbReference>
<dbReference type="EMBL" id="UINC01062694">
    <property type="protein sequence ID" value="SVB89554.1"/>
    <property type="molecule type" value="Genomic_DNA"/>
</dbReference>
<feature type="region of interest" description="Disordered" evidence="7">
    <location>
        <begin position="144"/>
        <end position="182"/>
    </location>
</feature>
<evidence type="ECO:0000256" key="1">
    <source>
        <dbReference type="ARBA" id="ARBA00001913"/>
    </source>
</evidence>
<dbReference type="CDD" id="cd16030">
    <property type="entry name" value="iduronate-2-sulfatase"/>
    <property type="match status" value="1"/>
</dbReference>